<dbReference type="Proteomes" id="UP000188532">
    <property type="component" value="Unassembled WGS sequence"/>
</dbReference>
<evidence type="ECO:0000313" key="2">
    <source>
        <dbReference type="EMBL" id="OOK76967.1"/>
    </source>
</evidence>
<dbReference type="CDD" id="cd06262">
    <property type="entry name" value="metallo-hydrolase-like_MBL-fold"/>
    <property type="match status" value="1"/>
</dbReference>
<dbReference type="PANTHER" id="PTHR46233">
    <property type="entry name" value="HYDROXYACYLGLUTATHIONE HYDROLASE GLOC"/>
    <property type="match status" value="1"/>
</dbReference>
<evidence type="ECO:0000259" key="1">
    <source>
        <dbReference type="SMART" id="SM00849"/>
    </source>
</evidence>
<dbReference type="InterPro" id="IPR001279">
    <property type="entry name" value="Metallo-B-lactamas"/>
</dbReference>
<dbReference type="InterPro" id="IPR036866">
    <property type="entry name" value="RibonucZ/Hydroxyglut_hydro"/>
</dbReference>
<dbReference type="InterPro" id="IPR051453">
    <property type="entry name" value="MBL_Glyoxalase_II"/>
</dbReference>
<proteinExistence type="predicted"/>
<name>A0A1V3XCR8_MYCKA</name>
<gene>
    <name evidence="2" type="ORF">BZL29_3370</name>
</gene>
<feature type="domain" description="Metallo-beta-lactamase" evidence="1">
    <location>
        <begin position="36"/>
        <end position="197"/>
    </location>
</feature>
<dbReference type="Pfam" id="PF00753">
    <property type="entry name" value="Lactamase_B"/>
    <property type="match status" value="1"/>
</dbReference>
<dbReference type="EMBL" id="MVBN01000003">
    <property type="protein sequence ID" value="OOK76967.1"/>
    <property type="molecule type" value="Genomic_DNA"/>
</dbReference>
<organism evidence="2 3">
    <name type="scientific">Mycobacterium kansasii</name>
    <dbReference type="NCBI Taxonomy" id="1768"/>
    <lineage>
        <taxon>Bacteria</taxon>
        <taxon>Bacillati</taxon>
        <taxon>Actinomycetota</taxon>
        <taxon>Actinomycetes</taxon>
        <taxon>Mycobacteriales</taxon>
        <taxon>Mycobacteriaceae</taxon>
        <taxon>Mycobacterium</taxon>
    </lineage>
</organism>
<dbReference type="SUPFAM" id="SSF56281">
    <property type="entry name" value="Metallo-hydrolase/oxidoreductase"/>
    <property type="match status" value="1"/>
</dbReference>
<dbReference type="SMART" id="SM00849">
    <property type="entry name" value="Lactamase_B"/>
    <property type="match status" value="1"/>
</dbReference>
<protein>
    <submittedName>
        <fullName evidence="2">Metallo-beta-lactamase superfamily protein</fullName>
    </submittedName>
</protein>
<accession>A0A1V3XCR8</accession>
<reference evidence="2 3" key="1">
    <citation type="submission" date="2017-02" db="EMBL/GenBank/DDBJ databases">
        <title>Complete genome sequences of Mycobacterium kansasii strains isolated from rhesus macaques.</title>
        <authorList>
            <person name="Panda A."/>
            <person name="Nagaraj S."/>
            <person name="Zhao X."/>
            <person name="Tettelin H."/>
            <person name="Detolla L.J."/>
        </authorList>
    </citation>
    <scope>NUCLEOTIDE SEQUENCE [LARGE SCALE GENOMIC DNA]</scope>
    <source>
        <strain evidence="2 3">11-3469</strain>
    </source>
</reference>
<dbReference type="Gene3D" id="3.60.15.10">
    <property type="entry name" value="Ribonuclease Z/Hydroxyacylglutathione hydrolase-like"/>
    <property type="match status" value="1"/>
</dbReference>
<sequence>MTTVDDDYTGHVDPGTAARRTLPGATILKASVGPIDNNAYLVTCATTGETLLIDAANDADVLIDLIRRYAPKVSLIVTSHQHFDHWQALQAVAEATGAPTAAHQIDADPLPVRPDRFLANGDTVRIGELTFDVIHLRGHTPGSVALALDGRRPAGHAVVHRRLPVPRWSRQDLAARRFHPAAHRRHHPGVRRVRRLHRHLSRPW</sequence>
<dbReference type="PANTHER" id="PTHR46233:SF1">
    <property type="entry name" value="CONSERVED PROTEIN"/>
    <property type="match status" value="1"/>
</dbReference>
<evidence type="ECO:0000313" key="3">
    <source>
        <dbReference type="Proteomes" id="UP000188532"/>
    </source>
</evidence>
<comment type="caution">
    <text evidence="2">The sequence shown here is derived from an EMBL/GenBank/DDBJ whole genome shotgun (WGS) entry which is preliminary data.</text>
</comment>
<dbReference type="STRING" id="1768.B1T50_28235"/>
<dbReference type="AlphaFoldDB" id="A0A1V3XCR8"/>